<proteinExistence type="predicted"/>
<comment type="caution">
    <text evidence="2">The sequence shown here is derived from an EMBL/GenBank/DDBJ whole genome shotgun (WGS) entry which is preliminary data.</text>
</comment>
<dbReference type="AlphaFoldDB" id="A0A836BD26"/>
<feature type="compositionally biased region" description="Low complexity" evidence="1">
    <location>
        <begin position="239"/>
        <end position="249"/>
    </location>
</feature>
<protein>
    <submittedName>
        <fullName evidence="2">Uncharacterized protein</fullName>
    </submittedName>
</protein>
<evidence type="ECO:0000313" key="2">
    <source>
        <dbReference type="EMBL" id="KAG2455047.1"/>
    </source>
</evidence>
<gene>
    <name evidence="2" type="ORF">HYH02_000872</name>
</gene>
<keyword evidence="3" id="KW-1185">Reference proteome</keyword>
<evidence type="ECO:0000256" key="1">
    <source>
        <dbReference type="SAM" id="MobiDB-lite"/>
    </source>
</evidence>
<accession>A0A836BD26</accession>
<dbReference type="Proteomes" id="UP000613740">
    <property type="component" value="Unassembled WGS sequence"/>
</dbReference>
<sequence>MLDCLTFCAFIYWALVTIYTILPLDAAVCGAEPERGELGALLHNIGGEVGIDAGTWRGYPCNSHLVARLLFILQRPGAAVAHIMTGGSQGEPFVPVLFMVPTLFIATMVLREGLGVRTLSPTASRTLLKLGIAVGCRAMVLAKSLLLGKSSLYYKRESNLEFFIIAWTGYSIEIPVLHEAAASGGTALIICAMAVLCPHHFLPEVNPANVALQAIAATVFVMVNASHQQRRRQAERDAAAAAARSTATRGPVHRSGSSSAGGYESRGSNQGFCRCLMKSYGMTQESMRCMVLDKALPAKYVVAGHLFPMWLEEYASDFMGSDFDINGSQNGVLWNSAIEVEFEHQRICFSKGPGKNEWILHVLDKSLLPQQLSSVGQHRMDPEFARAVGNIKFKDLHNKRVVFESASGKGPYKRALAFHARVALDWFADAYPDGFDPSEYLFDDQAEHDGKEEFVQLWLKRLIADSITEVGPESSAFPEGVEQEVGAEEEEEEEQVGV</sequence>
<feature type="region of interest" description="Disordered" evidence="1">
    <location>
        <begin position="233"/>
        <end position="267"/>
    </location>
</feature>
<evidence type="ECO:0000313" key="3">
    <source>
        <dbReference type="Proteomes" id="UP000613740"/>
    </source>
</evidence>
<feature type="compositionally biased region" description="Polar residues" evidence="1">
    <location>
        <begin position="255"/>
        <end position="267"/>
    </location>
</feature>
<organism evidence="2 3">
    <name type="scientific">Chlamydomonas schloesseri</name>
    <dbReference type="NCBI Taxonomy" id="2026947"/>
    <lineage>
        <taxon>Eukaryota</taxon>
        <taxon>Viridiplantae</taxon>
        <taxon>Chlorophyta</taxon>
        <taxon>core chlorophytes</taxon>
        <taxon>Chlorophyceae</taxon>
        <taxon>CS clade</taxon>
        <taxon>Chlamydomonadales</taxon>
        <taxon>Chlamydomonadaceae</taxon>
        <taxon>Chlamydomonas</taxon>
    </lineage>
</organism>
<dbReference type="OrthoDB" id="539720at2759"/>
<dbReference type="EMBL" id="JAEHOD010000001">
    <property type="protein sequence ID" value="KAG2455047.1"/>
    <property type="molecule type" value="Genomic_DNA"/>
</dbReference>
<name>A0A836BD26_9CHLO</name>
<reference evidence="2" key="1">
    <citation type="journal article" date="2020" name="bioRxiv">
        <title>Comparative genomics of Chlamydomonas.</title>
        <authorList>
            <person name="Craig R.J."/>
            <person name="Hasan A.R."/>
            <person name="Ness R.W."/>
            <person name="Keightley P.D."/>
        </authorList>
    </citation>
    <scope>NUCLEOTIDE SEQUENCE</scope>
    <source>
        <strain evidence="2">CCAP 11/173</strain>
    </source>
</reference>
<feature type="region of interest" description="Disordered" evidence="1">
    <location>
        <begin position="471"/>
        <end position="498"/>
    </location>
</feature>
<feature type="compositionally biased region" description="Acidic residues" evidence="1">
    <location>
        <begin position="481"/>
        <end position="498"/>
    </location>
</feature>